<accession>A0A225AWD1</accession>
<keyword evidence="2" id="KW-1185">Reference proteome</keyword>
<proteinExistence type="predicted"/>
<dbReference type="Proteomes" id="UP000214365">
    <property type="component" value="Unassembled WGS sequence"/>
</dbReference>
<sequence>MAHRIPVILCGRTEKIGTAVIAALKPEFEVPETGVVQIPALLRGDKIGPSQSELGTKNYERGVSAIILGAGYDDQAIKQLREAAGSVSSVPWLRPDTTKPTPPLGAAYGQALVDRIKETVKRLQGNGGMEKDAEVWY</sequence>
<name>A0A225AWD1_TALAT</name>
<reference evidence="1 2" key="1">
    <citation type="submission" date="2015-06" db="EMBL/GenBank/DDBJ databases">
        <title>Talaromyces atroroseus IBT 11181 draft genome.</title>
        <authorList>
            <person name="Rasmussen K.B."/>
            <person name="Rasmussen S."/>
            <person name="Petersen B."/>
            <person name="Sicheritz-Ponten T."/>
            <person name="Mortensen U.H."/>
            <person name="Thrane U."/>
        </authorList>
    </citation>
    <scope>NUCLEOTIDE SEQUENCE [LARGE SCALE GENOMIC DNA]</scope>
    <source>
        <strain evidence="1 2">IBT 11181</strain>
    </source>
</reference>
<evidence type="ECO:0000313" key="1">
    <source>
        <dbReference type="EMBL" id="OKL63923.1"/>
    </source>
</evidence>
<protein>
    <submittedName>
        <fullName evidence="1">Uncharacterized protein</fullName>
    </submittedName>
</protein>
<dbReference type="RefSeq" id="XP_020124044.1">
    <property type="nucleotide sequence ID" value="XM_020260285.1"/>
</dbReference>
<dbReference type="AlphaFoldDB" id="A0A225AWD1"/>
<dbReference type="OrthoDB" id="4217677at2759"/>
<dbReference type="EMBL" id="LFMY01000001">
    <property type="protein sequence ID" value="OKL63923.1"/>
    <property type="molecule type" value="Genomic_DNA"/>
</dbReference>
<gene>
    <name evidence="1" type="ORF">UA08_00475</name>
</gene>
<organism evidence="1 2">
    <name type="scientific">Talaromyces atroroseus</name>
    <dbReference type="NCBI Taxonomy" id="1441469"/>
    <lineage>
        <taxon>Eukaryota</taxon>
        <taxon>Fungi</taxon>
        <taxon>Dikarya</taxon>
        <taxon>Ascomycota</taxon>
        <taxon>Pezizomycotina</taxon>
        <taxon>Eurotiomycetes</taxon>
        <taxon>Eurotiomycetidae</taxon>
        <taxon>Eurotiales</taxon>
        <taxon>Trichocomaceae</taxon>
        <taxon>Talaromyces</taxon>
        <taxon>Talaromyces sect. Trachyspermi</taxon>
    </lineage>
</organism>
<dbReference type="GeneID" id="31000230"/>
<comment type="caution">
    <text evidence="1">The sequence shown here is derived from an EMBL/GenBank/DDBJ whole genome shotgun (WGS) entry which is preliminary data.</text>
</comment>
<evidence type="ECO:0000313" key="2">
    <source>
        <dbReference type="Proteomes" id="UP000214365"/>
    </source>
</evidence>